<reference evidence="2 3" key="1">
    <citation type="submission" date="2021-06" db="EMBL/GenBank/DDBJ databases">
        <authorList>
            <person name="Kallberg Y."/>
            <person name="Tangrot J."/>
            <person name="Rosling A."/>
        </authorList>
    </citation>
    <scope>NUCLEOTIDE SEQUENCE [LARGE SCALE GENOMIC DNA]</scope>
    <source>
        <strain evidence="2 3">120-4 pot B 10/14</strain>
    </source>
</reference>
<feature type="non-terminal residue" evidence="2">
    <location>
        <position position="1"/>
    </location>
</feature>
<sequence>LNNTIPVNQRGKHGKGRGSVYSLSDSDSSNYHLTNIQIEFLPSLTTSLQPMDVVSNVEAELAQNAHSESIENEESEINKLVVDLTDPTIIQEVEAYKEINNAHITTEENLDDHQIVELMLVEQLEYKQ</sequence>
<protein>
    <submittedName>
        <fullName evidence="2">41860_t:CDS:1</fullName>
    </submittedName>
</protein>
<proteinExistence type="predicted"/>
<accession>A0ABN7XFD0</accession>
<feature type="region of interest" description="Disordered" evidence="1">
    <location>
        <begin position="1"/>
        <end position="24"/>
    </location>
</feature>
<evidence type="ECO:0000313" key="2">
    <source>
        <dbReference type="EMBL" id="CAG8852704.1"/>
    </source>
</evidence>
<keyword evidence="3" id="KW-1185">Reference proteome</keyword>
<dbReference type="Proteomes" id="UP000789901">
    <property type="component" value="Unassembled WGS sequence"/>
</dbReference>
<evidence type="ECO:0000256" key="1">
    <source>
        <dbReference type="SAM" id="MobiDB-lite"/>
    </source>
</evidence>
<name>A0ABN7XFD0_GIGMA</name>
<gene>
    <name evidence="2" type="ORF">GMARGA_LOCUS41525</name>
</gene>
<evidence type="ECO:0000313" key="3">
    <source>
        <dbReference type="Proteomes" id="UP000789901"/>
    </source>
</evidence>
<organism evidence="2 3">
    <name type="scientific">Gigaspora margarita</name>
    <dbReference type="NCBI Taxonomy" id="4874"/>
    <lineage>
        <taxon>Eukaryota</taxon>
        <taxon>Fungi</taxon>
        <taxon>Fungi incertae sedis</taxon>
        <taxon>Mucoromycota</taxon>
        <taxon>Glomeromycotina</taxon>
        <taxon>Glomeromycetes</taxon>
        <taxon>Diversisporales</taxon>
        <taxon>Gigasporaceae</taxon>
        <taxon>Gigaspora</taxon>
    </lineage>
</organism>
<comment type="caution">
    <text evidence="2">The sequence shown here is derived from an EMBL/GenBank/DDBJ whole genome shotgun (WGS) entry which is preliminary data.</text>
</comment>
<feature type="non-terminal residue" evidence="2">
    <location>
        <position position="128"/>
    </location>
</feature>
<dbReference type="EMBL" id="CAJVQB010115370">
    <property type="protein sequence ID" value="CAG8852704.1"/>
    <property type="molecule type" value="Genomic_DNA"/>
</dbReference>